<name>A0A2J6QFM9_9HELO</name>
<dbReference type="OrthoDB" id="2735536at2759"/>
<dbReference type="AlphaFoldDB" id="A0A2J6QFM9"/>
<gene>
    <name evidence="1" type="ORF">NA56DRAFT_699833</name>
</gene>
<evidence type="ECO:0000313" key="2">
    <source>
        <dbReference type="Proteomes" id="UP000235672"/>
    </source>
</evidence>
<evidence type="ECO:0000313" key="1">
    <source>
        <dbReference type="EMBL" id="PMD25028.1"/>
    </source>
</evidence>
<dbReference type="EMBL" id="KZ613471">
    <property type="protein sequence ID" value="PMD25028.1"/>
    <property type="molecule type" value="Genomic_DNA"/>
</dbReference>
<proteinExistence type="predicted"/>
<sequence length="64" mass="7518">MAETFTWNGVMNMLRKLRPDHKFIKDCSDEKDQDLSTRPNQRGEELLQRMVSLEETIVHNISAL</sequence>
<organism evidence="1 2">
    <name type="scientific">Hyaloscypha hepaticicola</name>
    <dbReference type="NCBI Taxonomy" id="2082293"/>
    <lineage>
        <taxon>Eukaryota</taxon>
        <taxon>Fungi</taxon>
        <taxon>Dikarya</taxon>
        <taxon>Ascomycota</taxon>
        <taxon>Pezizomycotina</taxon>
        <taxon>Leotiomycetes</taxon>
        <taxon>Helotiales</taxon>
        <taxon>Hyaloscyphaceae</taxon>
        <taxon>Hyaloscypha</taxon>
    </lineage>
</organism>
<protein>
    <submittedName>
        <fullName evidence="1">Uncharacterized protein</fullName>
    </submittedName>
</protein>
<reference evidence="1 2" key="1">
    <citation type="submission" date="2016-05" db="EMBL/GenBank/DDBJ databases">
        <title>A degradative enzymes factory behind the ericoid mycorrhizal symbiosis.</title>
        <authorList>
            <consortium name="DOE Joint Genome Institute"/>
            <person name="Martino E."/>
            <person name="Morin E."/>
            <person name="Grelet G."/>
            <person name="Kuo A."/>
            <person name="Kohler A."/>
            <person name="Daghino S."/>
            <person name="Barry K."/>
            <person name="Choi C."/>
            <person name="Cichocki N."/>
            <person name="Clum A."/>
            <person name="Copeland A."/>
            <person name="Hainaut M."/>
            <person name="Haridas S."/>
            <person name="Labutti K."/>
            <person name="Lindquist E."/>
            <person name="Lipzen A."/>
            <person name="Khouja H.-R."/>
            <person name="Murat C."/>
            <person name="Ohm R."/>
            <person name="Olson A."/>
            <person name="Spatafora J."/>
            <person name="Veneault-Fourrey C."/>
            <person name="Henrissat B."/>
            <person name="Grigoriev I."/>
            <person name="Martin F."/>
            <person name="Perotto S."/>
        </authorList>
    </citation>
    <scope>NUCLEOTIDE SEQUENCE [LARGE SCALE GENOMIC DNA]</scope>
    <source>
        <strain evidence="1 2">UAMH 7357</strain>
    </source>
</reference>
<dbReference type="Proteomes" id="UP000235672">
    <property type="component" value="Unassembled WGS sequence"/>
</dbReference>
<keyword evidence="2" id="KW-1185">Reference proteome</keyword>
<accession>A0A2J6QFM9</accession>